<dbReference type="GO" id="GO:0051015">
    <property type="term" value="F:actin filament binding"/>
    <property type="evidence" value="ECO:0000318"/>
    <property type="project" value="GO_Central"/>
</dbReference>
<dbReference type="GO" id="GO:0015629">
    <property type="term" value="C:actin cytoskeleton"/>
    <property type="evidence" value="ECO:0000318"/>
    <property type="project" value="GO_Central"/>
</dbReference>
<keyword evidence="3" id="KW-0963">Cytoplasm</keyword>
<dbReference type="InParanoid" id="F0ZU52"/>
<dbReference type="GO" id="GO:0051014">
    <property type="term" value="P:actin filament severing"/>
    <property type="evidence" value="ECO:0000318"/>
    <property type="project" value="GO_Central"/>
</dbReference>
<dbReference type="PROSITE" id="PS51263">
    <property type="entry name" value="ADF_H"/>
    <property type="match status" value="1"/>
</dbReference>
<dbReference type="InterPro" id="IPR029006">
    <property type="entry name" value="ADF-H/Gelsolin-like_dom_sf"/>
</dbReference>
<keyword evidence="7" id="KW-1185">Reference proteome</keyword>
<dbReference type="eggNOG" id="KOG1735">
    <property type="taxonomic scope" value="Eukaryota"/>
</dbReference>
<evidence type="ECO:0000313" key="7">
    <source>
        <dbReference type="Proteomes" id="UP000001064"/>
    </source>
</evidence>
<comment type="subcellular location">
    <subcellularLocation>
        <location evidence="1">Cytoplasm</location>
    </subcellularLocation>
</comment>
<evidence type="ECO:0000259" key="5">
    <source>
        <dbReference type="PROSITE" id="PS51263"/>
    </source>
</evidence>
<dbReference type="FunCoup" id="F0ZU52">
    <property type="interactions" value="491"/>
</dbReference>
<dbReference type="PANTHER" id="PTHR11913">
    <property type="entry name" value="COFILIN-RELATED"/>
    <property type="match status" value="1"/>
</dbReference>
<reference evidence="7" key="1">
    <citation type="journal article" date="2011" name="Genome Biol.">
        <title>Comparative genomics of the social amoebae Dictyostelium discoideum and Dictyostelium purpureum.</title>
        <authorList>
            <consortium name="US DOE Joint Genome Institute (JGI-PGF)"/>
            <person name="Sucgang R."/>
            <person name="Kuo A."/>
            <person name="Tian X."/>
            <person name="Salerno W."/>
            <person name="Parikh A."/>
            <person name="Feasley C.L."/>
            <person name="Dalin E."/>
            <person name="Tu H."/>
            <person name="Huang E."/>
            <person name="Barry K."/>
            <person name="Lindquist E."/>
            <person name="Shapiro H."/>
            <person name="Bruce D."/>
            <person name="Schmutz J."/>
            <person name="Salamov A."/>
            <person name="Fey P."/>
            <person name="Gaudet P."/>
            <person name="Anjard C."/>
            <person name="Babu M.M."/>
            <person name="Basu S."/>
            <person name="Bushmanova Y."/>
            <person name="van der Wel H."/>
            <person name="Katoh-Kurasawa M."/>
            <person name="Dinh C."/>
            <person name="Coutinho P.M."/>
            <person name="Saito T."/>
            <person name="Elias M."/>
            <person name="Schaap P."/>
            <person name="Kay R.R."/>
            <person name="Henrissat B."/>
            <person name="Eichinger L."/>
            <person name="Rivero F."/>
            <person name="Putnam N.H."/>
            <person name="West C.M."/>
            <person name="Loomis W.F."/>
            <person name="Chisholm R.L."/>
            <person name="Shaulsky G."/>
            <person name="Strassmann J.E."/>
            <person name="Queller D.C."/>
            <person name="Kuspa A."/>
            <person name="Grigoriev I.V."/>
        </authorList>
    </citation>
    <scope>NUCLEOTIDE SEQUENCE [LARGE SCALE GENOMIC DNA]</scope>
    <source>
        <strain evidence="7">QSDP1</strain>
    </source>
</reference>
<dbReference type="SUPFAM" id="SSF55753">
    <property type="entry name" value="Actin depolymerizing proteins"/>
    <property type="match status" value="1"/>
</dbReference>
<evidence type="ECO:0000256" key="3">
    <source>
        <dbReference type="ARBA" id="ARBA00022490"/>
    </source>
</evidence>
<feature type="domain" description="ADF-H" evidence="5">
    <location>
        <begin position="2"/>
        <end position="136"/>
    </location>
</feature>
<gene>
    <name evidence="6" type="ORF">DICPUDRAFT_57070</name>
</gene>
<dbReference type="Proteomes" id="UP000001064">
    <property type="component" value="Unassembled WGS sequence"/>
</dbReference>
<sequence length="138" mass="15614">MSSGVKLASDCVEVFNQLKLGRKFGIIVYKISADSTQIEVEEKVSGSEATFDKFLSLLPENNCRYVLFDYAFEEEGANKNKITFVQWCPETSKIKEKMLYTSSKDALRKALVGIQMEIQGTDKSEVDHAAFKEKVNRI</sequence>
<dbReference type="AlphaFoldDB" id="F0ZU52"/>
<dbReference type="CDD" id="cd11286">
    <property type="entry name" value="ADF_cofilin_like"/>
    <property type="match status" value="1"/>
</dbReference>
<evidence type="ECO:0000313" key="6">
    <source>
        <dbReference type="EMBL" id="EGC32538.1"/>
    </source>
</evidence>
<evidence type="ECO:0000256" key="4">
    <source>
        <dbReference type="ARBA" id="ARBA00023203"/>
    </source>
</evidence>
<dbReference type="Gene3D" id="3.40.20.10">
    <property type="entry name" value="Severin"/>
    <property type="match status" value="1"/>
</dbReference>
<dbReference type="KEGG" id="dpp:DICPUDRAFT_57070"/>
<protein>
    <recommendedName>
        <fullName evidence="5">ADF-H domain-containing protein</fullName>
    </recommendedName>
</protein>
<dbReference type="Pfam" id="PF00241">
    <property type="entry name" value="Cofilin_ADF"/>
    <property type="match status" value="1"/>
</dbReference>
<dbReference type="InterPro" id="IPR017904">
    <property type="entry name" value="ADF/Cofilin"/>
</dbReference>
<dbReference type="GO" id="GO:0030042">
    <property type="term" value="P:actin filament depolymerization"/>
    <property type="evidence" value="ECO:0000318"/>
    <property type="project" value="GO_Central"/>
</dbReference>
<dbReference type="EMBL" id="GL871188">
    <property type="protein sequence ID" value="EGC32538.1"/>
    <property type="molecule type" value="Genomic_DNA"/>
</dbReference>
<dbReference type="GeneID" id="10508801"/>
<dbReference type="OMA" id="QCRFAVY"/>
<name>F0ZU52_DICPU</name>
<dbReference type="OrthoDB" id="25672at2759"/>
<accession>F0ZU52</accession>
<comment type="similarity">
    <text evidence="2">Belongs to the actin-binding proteins ADF family.</text>
</comment>
<dbReference type="RefSeq" id="XP_003290950.1">
    <property type="nucleotide sequence ID" value="XM_003290902.1"/>
</dbReference>
<proteinExistence type="inferred from homology"/>
<evidence type="ECO:0000256" key="2">
    <source>
        <dbReference type="ARBA" id="ARBA00006844"/>
    </source>
</evidence>
<dbReference type="InterPro" id="IPR002108">
    <property type="entry name" value="ADF-H"/>
</dbReference>
<organism evidence="6 7">
    <name type="scientific">Dictyostelium purpureum</name>
    <name type="common">Slime mold</name>
    <dbReference type="NCBI Taxonomy" id="5786"/>
    <lineage>
        <taxon>Eukaryota</taxon>
        <taxon>Amoebozoa</taxon>
        <taxon>Evosea</taxon>
        <taxon>Eumycetozoa</taxon>
        <taxon>Dictyostelia</taxon>
        <taxon>Dictyosteliales</taxon>
        <taxon>Dictyosteliaceae</taxon>
        <taxon>Dictyostelium</taxon>
    </lineage>
</organism>
<keyword evidence="4" id="KW-0009">Actin-binding</keyword>
<dbReference type="VEuPathDB" id="AmoebaDB:DICPUDRAFT_57070"/>
<evidence type="ECO:0000256" key="1">
    <source>
        <dbReference type="ARBA" id="ARBA00004496"/>
    </source>
</evidence>
<dbReference type="PRINTS" id="PR00006">
    <property type="entry name" value="COFILIN"/>
</dbReference>
<dbReference type="STRING" id="5786.F0ZU52"/>
<dbReference type="GO" id="GO:0005737">
    <property type="term" value="C:cytoplasm"/>
    <property type="evidence" value="ECO:0000318"/>
    <property type="project" value="GO_Central"/>
</dbReference>
<dbReference type="SMART" id="SM00102">
    <property type="entry name" value="ADF"/>
    <property type="match status" value="1"/>
</dbReference>